<sequence>MLYEIANNFPHAILKAKEPPFISIYEPTVRYRPENKQNLIRYKNLIKDIEDSLKQKYPKKEITSIMEPLYALADDEMFWVNMYDGLAVLAAEGQCVVYKLQRPVKELAIAADSFHIKPLIRIFQSADRYHVLGLNRKEFMLYEGNMYGFEEVQFEPGTPRTIEEALGIEDKEALIAPRPRASTAGSTIFYGYDDKSEMIKEDTEKFFRFIDKLVYEKYSRQAQLPLLVVALPEYYSLFKEISRNPFLIEEAVKVDYTALTKEDLKKKVWSAIEPLYREKIKKLVERFGEAKAKDLGSDDIAKVAKAAFQFNIDTILIEEDRVVLGKVDPLSGEIKEGNSAGPLVDDVLDDLGEMVFRNKGNIVVLPKEEMPSDTGVAAIFKYKM</sequence>
<organism evidence="1 2">
    <name type="scientific">Mahella australiensis (strain DSM 15567 / CIP 107919 / 50-1 BON)</name>
    <dbReference type="NCBI Taxonomy" id="697281"/>
    <lineage>
        <taxon>Bacteria</taxon>
        <taxon>Bacillati</taxon>
        <taxon>Bacillota</taxon>
        <taxon>Clostridia</taxon>
        <taxon>Thermoanaerobacterales</taxon>
        <taxon>Thermoanaerobacterales Family IV. Incertae Sedis</taxon>
        <taxon>Mahella</taxon>
    </lineage>
</organism>
<dbReference type="AlphaFoldDB" id="F3ZZ72"/>
<dbReference type="eggNOG" id="COG1503">
    <property type="taxonomic scope" value="Bacteria"/>
</dbReference>
<dbReference type="RefSeq" id="WP_013782277.1">
    <property type="nucleotide sequence ID" value="NC_015520.1"/>
</dbReference>
<dbReference type="Pfam" id="PF18845">
    <property type="entry name" value="baeRF_family3"/>
    <property type="match status" value="1"/>
</dbReference>
<gene>
    <name evidence="1" type="ordered locus">Mahau_2718</name>
</gene>
<reference evidence="2" key="1">
    <citation type="submission" date="2010-11" db="EMBL/GenBank/DDBJ databases">
        <title>The complete genome of Mahella australiensis DSM 15567.</title>
        <authorList>
            <consortium name="US DOE Joint Genome Institute (JGI-PGF)"/>
            <person name="Lucas S."/>
            <person name="Copeland A."/>
            <person name="Lapidus A."/>
            <person name="Bruce D."/>
            <person name="Goodwin L."/>
            <person name="Pitluck S."/>
            <person name="Kyrpides N."/>
            <person name="Mavromatis K."/>
            <person name="Pagani I."/>
            <person name="Ivanova N."/>
            <person name="Teshima H."/>
            <person name="Brettin T."/>
            <person name="Detter J.C."/>
            <person name="Han C."/>
            <person name="Tapia R."/>
            <person name="Land M."/>
            <person name="Hauser L."/>
            <person name="Markowitz V."/>
            <person name="Cheng J.-F."/>
            <person name="Hugenholtz P."/>
            <person name="Woyke T."/>
            <person name="Wu D."/>
            <person name="Spring S."/>
            <person name="Pukall R."/>
            <person name="Steenblock K."/>
            <person name="Schneider S."/>
            <person name="Klenk H.-P."/>
            <person name="Eisen J.A."/>
        </authorList>
    </citation>
    <scope>NUCLEOTIDE SEQUENCE [LARGE SCALE GENOMIC DNA]</scope>
    <source>
        <strain evidence="2">DSM 15567 / CIP 107919 / 50-1 BON</strain>
    </source>
</reference>
<dbReference type="EMBL" id="CP002360">
    <property type="protein sequence ID" value="AEE97854.1"/>
    <property type="molecule type" value="Genomic_DNA"/>
</dbReference>
<dbReference type="STRING" id="697281.Mahau_2718"/>
<accession>F3ZZ72</accession>
<evidence type="ECO:0000313" key="1">
    <source>
        <dbReference type="EMBL" id="AEE97854.1"/>
    </source>
</evidence>
<proteinExistence type="predicted"/>
<keyword evidence="2" id="KW-1185">Reference proteome</keyword>
<dbReference type="OrthoDB" id="4393931at2"/>
<reference evidence="1 2" key="2">
    <citation type="journal article" date="2011" name="Stand. Genomic Sci.">
        <title>Complete genome sequence of Mahella australiensis type strain (50-1 BON).</title>
        <authorList>
            <person name="Sikorski J."/>
            <person name="Teshima H."/>
            <person name="Nolan M."/>
            <person name="Lucas S."/>
            <person name="Hammon N."/>
            <person name="Deshpande S."/>
            <person name="Cheng J.F."/>
            <person name="Pitluck S."/>
            <person name="Liolios K."/>
            <person name="Pagani I."/>
            <person name="Ivanova N."/>
            <person name="Huntemann M."/>
            <person name="Mavromatis K."/>
            <person name="Ovchinikova G."/>
            <person name="Pati A."/>
            <person name="Tapia R."/>
            <person name="Han C."/>
            <person name="Goodwin L."/>
            <person name="Chen A."/>
            <person name="Palaniappan K."/>
            <person name="Land M."/>
            <person name="Hauser L."/>
            <person name="Ngatchou-Djao O.D."/>
            <person name="Rohde M."/>
            <person name="Pukall R."/>
            <person name="Spring S."/>
            <person name="Abt B."/>
            <person name="Goker M."/>
            <person name="Detter J.C."/>
            <person name="Woyke T."/>
            <person name="Bristow J."/>
            <person name="Markowitz V."/>
            <person name="Hugenholtz P."/>
            <person name="Eisen J.A."/>
            <person name="Kyrpides N.C."/>
            <person name="Klenk H.P."/>
            <person name="Lapidus A."/>
        </authorList>
    </citation>
    <scope>NUCLEOTIDE SEQUENCE [LARGE SCALE GENOMIC DNA]</scope>
    <source>
        <strain evidence="2">DSM 15567 / CIP 107919 / 50-1 BON</strain>
    </source>
</reference>
<evidence type="ECO:0000313" key="2">
    <source>
        <dbReference type="Proteomes" id="UP000008457"/>
    </source>
</evidence>
<protein>
    <submittedName>
        <fullName evidence="1">Uncharacterized protein</fullName>
    </submittedName>
</protein>
<dbReference type="KEGG" id="mas:Mahau_2718"/>
<name>F3ZZ72_MAHA5</name>
<dbReference type="HOGENOM" id="CLU_044180_2_1_9"/>
<dbReference type="InterPro" id="IPR041289">
    <property type="entry name" value="Bact_RF_family3"/>
</dbReference>
<dbReference type="Proteomes" id="UP000008457">
    <property type="component" value="Chromosome"/>
</dbReference>